<keyword evidence="3" id="KW-1185">Reference proteome</keyword>
<evidence type="ECO:0000256" key="1">
    <source>
        <dbReference type="SAM" id="SignalP"/>
    </source>
</evidence>
<dbReference type="OrthoDB" id="10632245at2759"/>
<comment type="caution">
    <text evidence="2">The sequence shown here is derived from an EMBL/GenBank/DDBJ whole genome shotgun (WGS) entry which is preliminary data.</text>
</comment>
<proteinExistence type="predicted"/>
<gene>
    <name evidence="2" type="ORF">BJ212DRAFT_114347</name>
</gene>
<evidence type="ECO:0000313" key="2">
    <source>
        <dbReference type="EMBL" id="KAG1817920.1"/>
    </source>
</evidence>
<sequence length="154" mass="16647">MHVTCAMAWTLDVTFAGPSIPPVCNDSPNRELSYLHIVRSVSPQIPATILILGIASRIHPCVFLPIGLHPSQSVAVSYTDAARNIDDHDYTAAPPTTLAQRGKGTHASIFNFNSLRYLNVSRSAELGSSLSVNSVSCFSSTVINEPLQRDEKRG</sequence>
<dbReference type="AlphaFoldDB" id="A0A9P7ECM8"/>
<accession>A0A9P7ECM8</accession>
<name>A0A9P7ECM8_9AGAM</name>
<feature type="signal peptide" evidence="1">
    <location>
        <begin position="1"/>
        <end position="16"/>
    </location>
</feature>
<dbReference type="Proteomes" id="UP000807769">
    <property type="component" value="Unassembled WGS sequence"/>
</dbReference>
<organism evidence="2 3">
    <name type="scientific">Suillus subaureus</name>
    <dbReference type="NCBI Taxonomy" id="48587"/>
    <lineage>
        <taxon>Eukaryota</taxon>
        <taxon>Fungi</taxon>
        <taxon>Dikarya</taxon>
        <taxon>Basidiomycota</taxon>
        <taxon>Agaricomycotina</taxon>
        <taxon>Agaricomycetes</taxon>
        <taxon>Agaricomycetidae</taxon>
        <taxon>Boletales</taxon>
        <taxon>Suillineae</taxon>
        <taxon>Suillaceae</taxon>
        <taxon>Suillus</taxon>
    </lineage>
</organism>
<feature type="chain" id="PRO_5040442698" evidence="1">
    <location>
        <begin position="17"/>
        <end position="154"/>
    </location>
</feature>
<keyword evidence="1" id="KW-0732">Signal</keyword>
<dbReference type="EMBL" id="JABBWG010000012">
    <property type="protein sequence ID" value="KAG1817920.1"/>
    <property type="molecule type" value="Genomic_DNA"/>
</dbReference>
<reference evidence="2" key="1">
    <citation type="journal article" date="2020" name="New Phytol.">
        <title>Comparative genomics reveals dynamic genome evolution in host specialist ectomycorrhizal fungi.</title>
        <authorList>
            <person name="Lofgren L.A."/>
            <person name="Nguyen N.H."/>
            <person name="Vilgalys R."/>
            <person name="Ruytinx J."/>
            <person name="Liao H.L."/>
            <person name="Branco S."/>
            <person name="Kuo A."/>
            <person name="LaButti K."/>
            <person name="Lipzen A."/>
            <person name="Andreopoulos W."/>
            <person name="Pangilinan J."/>
            <person name="Riley R."/>
            <person name="Hundley H."/>
            <person name="Na H."/>
            <person name="Barry K."/>
            <person name="Grigoriev I.V."/>
            <person name="Stajich J.E."/>
            <person name="Kennedy P.G."/>
        </authorList>
    </citation>
    <scope>NUCLEOTIDE SEQUENCE</scope>
    <source>
        <strain evidence="2">MN1</strain>
    </source>
</reference>
<evidence type="ECO:0000313" key="3">
    <source>
        <dbReference type="Proteomes" id="UP000807769"/>
    </source>
</evidence>
<dbReference type="GeneID" id="64623036"/>
<protein>
    <submittedName>
        <fullName evidence="2">Uncharacterized protein</fullName>
    </submittedName>
</protein>
<dbReference type="RefSeq" id="XP_041193980.1">
    <property type="nucleotide sequence ID" value="XM_041329019.1"/>
</dbReference>